<feature type="transmembrane region" description="Helical" evidence="1">
    <location>
        <begin position="354"/>
        <end position="371"/>
    </location>
</feature>
<proteinExistence type="predicted"/>
<keyword evidence="1" id="KW-0812">Transmembrane</keyword>
<accession>A0A1H6D4Q3</accession>
<feature type="transmembrane region" description="Helical" evidence="1">
    <location>
        <begin position="377"/>
        <end position="394"/>
    </location>
</feature>
<feature type="transmembrane region" description="Helical" evidence="1">
    <location>
        <begin position="503"/>
        <end position="522"/>
    </location>
</feature>
<name>A0A1H6D4Q3_9HYPH</name>
<protein>
    <recommendedName>
        <fullName evidence="4">Dolichyl-phosphate-mannose-protein mannosyltransferase</fullName>
    </recommendedName>
</protein>
<feature type="transmembrane region" description="Helical" evidence="1">
    <location>
        <begin position="528"/>
        <end position="545"/>
    </location>
</feature>
<evidence type="ECO:0008006" key="4">
    <source>
        <dbReference type="Google" id="ProtNLM"/>
    </source>
</evidence>
<dbReference type="EMBL" id="FNUY01000016">
    <property type="protein sequence ID" value="SEG80280.1"/>
    <property type="molecule type" value="Genomic_DNA"/>
</dbReference>
<dbReference type="AlphaFoldDB" id="A0A1H6D4Q3"/>
<feature type="transmembrane region" description="Helical" evidence="1">
    <location>
        <begin position="307"/>
        <end position="325"/>
    </location>
</feature>
<feature type="transmembrane region" description="Helical" evidence="1">
    <location>
        <begin position="284"/>
        <end position="301"/>
    </location>
</feature>
<feature type="transmembrane region" description="Helical" evidence="1">
    <location>
        <begin position="401"/>
        <end position="425"/>
    </location>
</feature>
<feature type="transmembrane region" description="Helical" evidence="1">
    <location>
        <begin position="207"/>
        <end position="226"/>
    </location>
</feature>
<sequence length="707" mass="76716">MSAFWRSISRPLVLDGVMLASLALVAMGLATTDVLSPVGWSATTLKALYTVGAVALIMVAASQVLQRRFRISGGMVTALAGVFLAGALFGLAATAIVAMLLMASAIAGTVVTGTASPKDSAWPMGQRLSIGLALVTIVVTFLSPFRVNFPGAHLAILALFAAPILHADIRRQLGADWADMVRPAVVPQDLMPQDRTRQSWMPQGWMLLWRVAAVALALFFMLHAALPERYHDALAVHLYVASYVAAHGEWSYDPGLFVFAVIPLAVDFLYAHVYLFAGEPAVKLLNYITFLVIVALIRGAVARRYGASAGLIAALLFASMPLTLVESASSFIENPLTMWVTAAAVIILDRGRSLTLRAVAAVMIVLAAAALSKVHGAIAATLLGLLATSLYLGKRRRSIELLGLAGCLVLAAATALSSYIHAYWISGNPVFPFFNNVFKSPFYQPVQFVDGRWINRFKLDLLYQATFHSDHFLEAYNGALGFSLMAFLGTGLVAAVIYRQMRWLALAFLAFICAIGFSTQYLRYFYPILPVAFLLIGLVASLYLVRPRMALVFNLAVAVVLCLNVYKLNAGGWIMASYDFRVLFDPQKAKRYEQAFVPEKSLLRLVNQLQGRSSRVLLSGVSSAAPLEGTALYTSWFSKDFSDSGTAAKSGADVEAYLHRVKPTFIVHRSPPEPSYAFHGLLDAEIGRLGRKIATMGSVTLYEVRLP</sequence>
<feature type="transmembrane region" description="Helical" evidence="1">
    <location>
        <begin position="479"/>
        <end position="498"/>
    </location>
</feature>
<organism evidence="2 3">
    <name type="scientific">Bosea lathyri</name>
    <dbReference type="NCBI Taxonomy" id="1036778"/>
    <lineage>
        <taxon>Bacteria</taxon>
        <taxon>Pseudomonadati</taxon>
        <taxon>Pseudomonadota</taxon>
        <taxon>Alphaproteobacteria</taxon>
        <taxon>Hyphomicrobiales</taxon>
        <taxon>Boseaceae</taxon>
        <taxon>Bosea</taxon>
    </lineage>
</organism>
<gene>
    <name evidence="2" type="ORF">SAMN04488115_11625</name>
</gene>
<keyword evidence="1" id="KW-0472">Membrane</keyword>
<dbReference type="Proteomes" id="UP000236743">
    <property type="component" value="Unassembled WGS sequence"/>
</dbReference>
<feature type="transmembrane region" description="Helical" evidence="1">
    <location>
        <begin position="38"/>
        <end position="59"/>
    </location>
</feature>
<evidence type="ECO:0000313" key="2">
    <source>
        <dbReference type="EMBL" id="SEG80280.1"/>
    </source>
</evidence>
<feature type="transmembrane region" description="Helical" evidence="1">
    <location>
        <begin position="12"/>
        <end position="32"/>
    </location>
</feature>
<feature type="transmembrane region" description="Helical" evidence="1">
    <location>
        <begin position="256"/>
        <end position="277"/>
    </location>
</feature>
<feature type="transmembrane region" description="Helical" evidence="1">
    <location>
        <begin position="128"/>
        <end position="145"/>
    </location>
</feature>
<keyword evidence="3" id="KW-1185">Reference proteome</keyword>
<evidence type="ECO:0000313" key="3">
    <source>
        <dbReference type="Proteomes" id="UP000236743"/>
    </source>
</evidence>
<feature type="transmembrane region" description="Helical" evidence="1">
    <location>
        <begin position="552"/>
        <end position="576"/>
    </location>
</feature>
<evidence type="ECO:0000256" key="1">
    <source>
        <dbReference type="SAM" id="Phobius"/>
    </source>
</evidence>
<reference evidence="2 3" key="1">
    <citation type="submission" date="2016-10" db="EMBL/GenBank/DDBJ databases">
        <authorList>
            <person name="de Groot N.N."/>
        </authorList>
    </citation>
    <scope>NUCLEOTIDE SEQUENCE [LARGE SCALE GENOMIC DNA]</scope>
    <source>
        <strain evidence="2 3">DSM 26656</strain>
    </source>
</reference>
<keyword evidence="1" id="KW-1133">Transmembrane helix</keyword>